<organism evidence="2 3">
    <name type="scientific">Brassica campestris</name>
    <name type="common">Field mustard</name>
    <dbReference type="NCBI Taxonomy" id="3711"/>
    <lineage>
        <taxon>Eukaryota</taxon>
        <taxon>Viridiplantae</taxon>
        <taxon>Streptophyta</taxon>
        <taxon>Embryophyta</taxon>
        <taxon>Tracheophyta</taxon>
        <taxon>Spermatophyta</taxon>
        <taxon>Magnoliopsida</taxon>
        <taxon>eudicotyledons</taxon>
        <taxon>Gunneridae</taxon>
        <taxon>Pentapetalae</taxon>
        <taxon>rosids</taxon>
        <taxon>malvids</taxon>
        <taxon>Brassicales</taxon>
        <taxon>Brassicaceae</taxon>
        <taxon>Brassiceae</taxon>
        <taxon>Brassica</taxon>
    </lineage>
</organism>
<dbReference type="Gene3D" id="1.50.10.130">
    <property type="entry name" value="Terpene synthase, N-terminal domain"/>
    <property type="match status" value="1"/>
</dbReference>
<dbReference type="InterPro" id="IPR036965">
    <property type="entry name" value="Terpene_synth_N_sf"/>
</dbReference>
<dbReference type="SUPFAM" id="SSF48239">
    <property type="entry name" value="Terpenoid cyclases/Protein prenyltransferases"/>
    <property type="match status" value="1"/>
</dbReference>
<evidence type="ECO:0000259" key="1">
    <source>
        <dbReference type="Pfam" id="PF01397"/>
    </source>
</evidence>
<proteinExistence type="predicted"/>
<dbReference type="AlphaFoldDB" id="A0A8D9D1H5"/>
<dbReference type="PANTHER" id="PTHR31225:SF244">
    <property type="entry name" value="1,8-CINEOLE SYNTHASE 1, CHLOROPLASTIC-RELATED"/>
    <property type="match status" value="1"/>
</dbReference>
<dbReference type="GO" id="GO:0010333">
    <property type="term" value="F:terpene synthase activity"/>
    <property type="evidence" value="ECO:0007669"/>
    <property type="project" value="InterPro"/>
</dbReference>
<feature type="domain" description="Terpene synthase N-terminal" evidence="1">
    <location>
        <begin position="56"/>
        <end position="185"/>
    </location>
</feature>
<dbReference type="InterPro" id="IPR008930">
    <property type="entry name" value="Terpenoid_cyclase/PrenylTrfase"/>
</dbReference>
<dbReference type="PANTHER" id="PTHR31225">
    <property type="entry name" value="OS04G0344100 PROTEIN-RELATED"/>
    <property type="match status" value="1"/>
</dbReference>
<evidence type="ECO:0000313" key="2">
    <source>
        <dbReference type="EMBL" id="CAG7866433.1"/>
    </source>
</evidence>
<dbReference type="Proteomes" id="UP000694005">
    <property type="component" value="Chromosome A09"/>
</dbReference>
<reference evidence="2 3" key="1">
    <citation type="submission" date="2021-07" db="EMBL/GenBank/DDBJ databases">
        <authorList>
            <consortium name="Genoscope - CEA"/>
            <person name="William W."/>
        </authorList>
    </citation>
    <scope>NUCLEOTIDE SEQUENCE [LARGE SCALE GENOMIC DNA]</scope>
</reference>
<name>A0A8D9D1H5_BRACM</name>
<accession>A0A8D9D1H5</accession>
<dbReference type="EMBL" id="LS974625">
    <property type="protein sequence ID" value="CAG7866433.1"/>
    <property type="molecule type" value="Genomic_DNA"/>
</dbReference>
<evidence type="ECO:0000313" key="3">
    <source>
        <dbReference type="Proteomes" id="UP000694005"/>
    </source>
</evidence>
<dbReference type="InterPro" id="IPR001906">
    <property type="entry name" value="Terpene_synth_N"/>
</dbReference>
<dbReference type="InterPro" id="IPR050148">
    <property type="entry name" value="Terpene_synthase-like"/>
</dbReference>
<dbReference type="Gramene" id="A09p69000.2_BraZ1">
    <property type="protein sequence ID" value="A09p69000.2_BraZ1.CDS"/>
    <property type="gene ID" value="A09g69000.2_BraZ1"/>
</dbReference>
<protein>
    <recommendedName>
        <fullName evidence="1">Terpene synthase N-terminal domain-containing protein</fullName>
    </recommendedName>
</protein>
<dbReference type="GO" id="GO:0016114">
    <property type="term" value="P:terpenoid biosynthetic process"/>
    <property type="evidence" value="ECO:0007669"/>
    <property type="project" value="InterPro"/>
</dbReference>
<sequence length="195" mass="22433">MSTLCIGSTHIYHNALRLSPTSRSPRRLAWTSVTTKTVTAIVDTLRGSANYQPSRWDHEFLLSLENIYVKRANSVRDRDFLKEKVRKVLDETATPLEQLELVDKLQRLGVSYHFESKIDNILTDFYRNNVRECGKEDLHATALKFRLLREHSFNVTEGLFDVFISKIEDGTFESGDIRGLISLYESIVSCNKIGY</sequence>
<dbReference type="Pfam" id="PF01397">
    <property type="entry name" value="Terpene_synth"/>
    <property type="match status" value="1"/>
</dbReference>
<gene>
    <name evidence="2" type="ORF">BRAPAZ1V2_A09P69000.2</name>
</gene>